<comment type="caution">
    <text evidence="1">The sequence shown here is derived from an EMBL/GenBank/DDBJ whole genome shotgun (WGS) entry which is preliminary data.</text>
</comment>
<organism evidence="1 2">
    <name type="scientific">Streptomyces atrovirens</name>
    <dbReference type="NCBI Taxonomy" id="285556"/>
    <lineage>
        <taxon>Bacteria</taxon>
        <taxon>Bacillati</taxon>
        <taxon>Actinomycetota</taxon>
        <taxon>Actinomycetes</taxon>
        <taxon>Kitasatosporales</taxon>
        <taxon>Streptomycetaceae</taxon>
        <taxon>Streptomyces</taxon>
    </lineage>
</organism>
<accession>A0ABW0DRE7</accession>
<dbReference type="RefSeq" id="WP_344565812.1">
    <property type="nucleotide sequence ID" value="NZ_BAAATG010000043.1"/>
</dbReference>
<sequence length="128" mass="14857">MWKRRKQARRREILPLELCDLCGRTFPAGEEVGGHVPDSSSAHPTDTWFDGLRRVTACCEAHLDVLREAYRRRPFVEEELWAAKITRVLTSGPPVLTMVQLACRTGLHEPDIRRAIAWHNERRRRMEG</sequence>
<gene>
    <name evidence="1" type="ORF">ACFPWV_10570</name>
</gene>
<dbReference type="EMBL" id="JBHSKN010000010">
    <property type="protein sequence ID" value="MFC5240344.1"/>
    <property type="molecule type" value="Genomic_DNA"/>
</dbReference>
<evidence type="ECO:0000313" key="2">
    <source>
        <dbReference type="Proteomes" id="UP001596035"/>
    </source>
</evidence>
<name>A0ABW0DRE7_9ACTN</name>
<dbReference type="Proteomes" id="UP001596035">
    <property type="component" value="Unassembled WGS sequence"/>
</dbReference>
<reference evidence="2" key="1">
    <citation type="journal article" date="2019" name="Int. J. Syst. Evol. Microbiol.">
        <title>The Global Catalogue of Microorganisms (GCM) 10K type strain sequencing project: providing services to taxonomists for standard genome sequencing and annotation.</title>
        <authorList>
            <consortium name="The Broad Institute Genomics Platform"/>
            <consortium name="The Broad Institute Genome Sequencing Center for Infectious Disease"/>
            <person name="Wu L."/>
            <person name="Ma J."/>
        </authorList>
    </citation>
    <scope>NUCLEOTIDE SEQUENCE [LARGE SCALE GENOMIC DNA]</scope>
    <source>
        <strain evidence="2">CGMCC 4.7131</strain>
    </source>
</reference>
<keyword evidence="2" id="KW-1185">Reference proteome</keyword>
<evidence type="ECO:0008006" key="3">
    <source>
        <dbReference type="Google" id="ProtNLM"/>
    </source>
</evidence>
<evidence type="ECO:0000313" key="1">
    <source>
        <dbReference type="EMBL" id="MFC5240344.1"/>
    </source>
</evidence>
<proteinExistence type="predicted"/>
<protein>
    <recommendedName>
        <fullName evidence="3">HNH endonuclease</fullName>
    </recommendedName>
</protein>